<evidence type="ECO:0000313" key="2">
    <source>
        <dbReference type="EMBL" id="RDJ29327.1"/>
    </source>
</evidence>
<dbReference type="RefSeq" id="WP_114827445.1">
    <property type="nucleotide sequence ID" value="NZ_QQTO01000019.1"/>
</dbReference>
<evidence type="ECO:0000313" key="3">
    <source>
        <dbReference type="Proteomes" id="UP000255207"/>
    </source>
</evidence>
<dbReference type="EMBL" id="QQTP01000001">
    <property type="protein sequence ID" value="RDJ29327.1"/>
    <property type="molecule type" value="Genomic_DNA"/>
</dbReference>
<comment type="caution">
    <text evidence="2">The sequence shown here is derived from an EMBL/GenBank/DDBJ whole genome shotgun (WGS) entry which is preliminary data.</text>
</comment>
<protein>
    <recommendedName>
        <fullName evidence="4">Phosphate starvation-inducible protein PsiF</fullName>
    </recommendedName>
</protein>
<name>A0A370LBI7_9HYPH</name>
<feature type="signal peptide" evidence="1">
    <location>
        <begin position="1"/>
        <end position="19"/>
    </location>
</feature>
<reference evidence="3" key="1">
    <citation type="submission" date="2018-07" db="EMBL/GenBank/DDBJ databases">
        <authorList>
            <person name="Safronova V.I."/>
            <person name="Chirak E.R."/>
            <person name="Sazanova A.L."/>
        </authorList>
    </citation>
    <scope>NUCLEOTIDE SEQUENCE [LARGE SCALE GENOMIC DNA]</scope>
    <source>
        <strain evidence="3">RCAM04685</strain>
    </source>
</reference>
<accession>A0A370LBI7</accession>
<evidence type="ECO:0000256" key="1">
    <source>
        <dbReference type="SAM" id="SignalP"/>
    </source>
</evidence>
<sequence>MKTLILALAFTCLSGLAHAQGASCAAQATDKKLAGAAKTSFLTKCEKDAGAACDKQAVDKKLAGAAKTSFTNKCVKDATGA</sequence>
<proteinExistence type="predicted"/>
<evidence type="ECO:0008006" key="4">
    <source>
        <dbReference type="Google" id="ProtNLM"/>
    </source>
</evidence>
<gene>
    <name evidence="2" type="ORF">DWE98_01865</name>
</gene>
<organism evidence="2 3">
    <name type="scientific">Bosea caraganae</name>
    <dbReference type="NCBI Taxonomy" id="2763117"/>
    <lineage>
        <taxon>Bacteria</taxon>
        <taxon>Pseudomonadati</taxon>
        <taxon>Pseudomonadota</taxon>
        <taxon>Alphaproteobacteria</taxon>
        <taxon>Hyphomicrobiales</taxon>
        <taxon>Boseaceae</taxon>
        <taxon>Bosea</taxon>
    </lineage>
</organism>
<feature type="chain" id="PRO_5030068577" description="Phosphate starvation-inducible protein PsiF" evidence="1">
    <location>
        <begin position="20"/>
        <end position="81"/>
    </location>
</feature>
<keyword evidence="1" id="KW-0732">Signal</keyword>
<dbReference type="Proteomes" id="UP000255207">
    <property type="component" value="Unassembled WGS sequence"/>
</dbReference>
<dbReference type="AlphaFoldDB" id="A0A370LBI7"/>
<dbReference type="OrthoDB" id="8402975at2"/>
<keyword evidence="3" id="KW-1185">Reference proteome</keyword>